<keyword evidence="3" id="KW-1185">Reference proteome</keyword>
<accession>A0A452ZJX9</accession>
<protein>
    <submittedName>
        <fullName evidence="2">Uncharacterized protein</fullName>
    </submittedName>
</protein>
<name>A0A452ZJX9_AEGTS</name>
<proteinExistence type="predicted"/>
<evidence type="ECO:0000256" key="1">
    <source>
        <dbReference type="SAM" id="Phobius"/>
    </source>
</evidence>
<dbReference type="EnsemblPlants" id="AET1Gv20809300.20">
    <property type="protein sequence ID" value="AET1Gv20809300.20"/>
    <property type="gene ID" value="AET1Gv20809300"/>
</dbReference>
<keyword evidence="1" id="KW-0812">Transmembrane</keyword>
<reference evidence="2" key="4">
    <citation type="submission" date="2019-03" db="UniProtKB">
        <authorList>
            <consortium name="EnsemblPlants"/>
        </authorList>
    </citation>
    <scope>IDENTIFICATION</scope>
</reference>
<dbReference type="Proteomes" id="UP000015105">
    <property type="component" value="Chromosome 1D"/>
</dbReference>
<keyword evidence="1" id="KW-0472">Membrane</keyword>
<reference evidence="3" key="1">
    <citation type="journal article" date="2014" name="Science">
        <title>Ancient hybridizations among the ancestral genomes of bread wheat.</title>
        <authorList>
            <consortium name="International Wheat Genome Sequencing Consortium,"/>
            <person name="Marcussen T."/>
            <person name="Sandve S.R."/>
            <person name="Heier L."/>
            <person name="Spannagl M."/>
            <person name="Pfeifer M."/>
            <person name="Jakobsen K.S."/>
            <person name="Wulff B.B."/>
            <person name="Steuernagel B."/>
            <person name="Mayer K.F."/>
            <person name="Olsen O.A."/>
        </authorList>
    </citation>
    <scope>NUCLEOTIDE SEQUENCE [LARGE SCALE GENOMIC DNA]</scope>
    <source>
        <strain evidence="3">cv. AL8/78</strain>
    </source>
</reference>
<reference evidence="2" key="5">
    <citation type="journal article" date="2021" name="G3 (Bethesda)">
        <title>Aegilops tauschii genome assembly Aet v5.0 features greater sequence contiguity and improved annotation.</title>
        <authorList>
            <person name="Wang L."/>
            <person name="Zhu T."/>
            <person name="Rodriguez J.C."/>
            <person name="Deal K.R."/>
            <person name="Dubcovsky J."/>
            <person name="McGuire P.E."/>
            <person name="Lux T."/>
            <person name="Spannagl M."/>
            <person name="Mayer K.F.X."/>
            <person name="Baldrich P."/>
            <person name="Meyers B.C."/>
            <person name="Huo N."/>
            <person name="Gu Y.Q."/>
            <person name="Zhou H."/>
            <person name="Devos K.M."/>
            <person name="Bennetzen J.L."/>
            <person name="Unver T."/>
            <person name="Budak H."/>
            <person name="Gulick P.J."/>
            <person name="Galiba G."/>
            <person name="Kalapos B."/>
            <person name="Nelson D.R."/>
            <person name="Li P."/>
            <person name="You F.M."/>
            <person name="Luo M.C."/>
            <person name="Dvorak J."/>
        </authorList>
    </citation>
    <scope>NUCLEOTIDE SEQUENCE [LARGE SCALE GENOMIC DNA]</scope>
    <source>
        <strain evidence="2">cv. AL8/78</strain>
    </source>
</reference>
<reference evidence="3" key="2">
    <citation type="journal article" date="2017" name="Nat. Plants">
        <title>The Aegilops tauschii genome reveals multiple impacts of transposons.</title>
        <authorList>
            <person name="Zhao G."/>
            <person name="Zou C."/>
            <person name="Li K."/>
            <person name="Wang K."/>
            <person name="Li T."/>
            <person name="Gao L."/>
            <person name="Zhang X."/>
            <person name="Wang H."/>
            <person name="Yang Z."/>
            <person name="Liu X."/>
            <person name="Jiang W."/>
            <person name="Mao L."/>
            <person name="Kong X."/>
            <person name="Jiao Y."/>
            <person name="Jia J."/>
        </authorList>
    </citation>
    <scope>NUCLEOTIDE SEQUENCE [LARGE SCALE GENOMIC DNA]</scope>
    <source>
        <strain evidence="3">cv. AL8/78</strain>
    </source>
</reference>
<sequence>MAAVLRSAARRLAGELPAAEMGLHRLPLHSQTKAVIESTLLPQLIPRRTMSSSSGRAASQPADKVTNMMPMLNCMMWFWCWLAVFGLTACIFKT</sequence>
<evidence type="ECO:0000313" key="3">
    <source>
        <dbReference type="Proteomes" id="UP000015105"/>
    </source>
</evidence>
<reference evidence="2" key="3">
    <citation type="journal article" date="2017" name="Nature">
        <title>Genome sequence of the progenitor of the wheat D genome Aegilops tauschii.</title>
        <authorList>
            <person name="Luo M.C."/>
            <person name="Gu Y.Q."/>
            <person name="Puiu D."/>
            <person name="Wang H."/>
            <person name="Twardziok S.O."/>
            <person name="Deal K.R."/>
            <person name="Huo N."/>
            <person name="Zhu T."/>
            <person name="Wang L."/>
            <person name="Wang Y."/>
            <person name="McGuire P.E."/>
            <person name="Liu S."/>
            <person name="Long H."/>
            <person name="Ramasamy R.K."/>
            <person name="Rodriguez J.C."/>
            <person name="Van S.L."/>
            <person name="Yuan L."/>
            <person name="Wang Z."/>
            <person name="Xia Z."/>
            <person name="Xiao L."/>
            <person name="Anderson O.D."/>
            <person name="Ouyang S."/>
            <person name="Liang Y."/>
            <person name="Zimin A.V."/>
            <person name="Pertea G."/>
            <person name="Qi P."/>
            <person name="Bennetzen J.L."/>
            <person name="Dai X."/>
            <person name="Dawson M.W."/>
            <person name="Muller H.G."/>
            <person name="Kugler K."/>
            <person name="Rivarola-Duarte L."/>
            <person name="Spannagl M."/>
            <person name="Mayer K.F.X."/>
            <person name="Lu F.H."/>
            <person name="Bevan M.W."/>
            <person name="Leroy P."/>
            <person name="Li P."/>
            <person name="You F.M."/>
            <person name="Sun Q."/>
            <person name="Liu Z."/>
            <person name="Lyons E."/>
            <person name="Wicker T."/>
            <person name="Salzberg S.L."/>
            <person name="Devos K.M."/>
            <person name="Dvorak J."/>
        </authorList>
    </citation>
    <scope>NUCLEOTIDE SEQUENCE [LARGE SCALE GENOMIC DNA]</scope>
    <source>
        <strain evidence="2">cv. AL8/78</strain>
    </source>
</reference>
<organism evidence="2 3">
    <name type="scientific">Aegilops tauschii subsp. strangulata</name>
    <name type="common">Goatgrass</name>
    <dbReference type="NCBI Taxonomy" id="200361"/>
    <lineage>
        <taxon>Eukaryota</taxon>
        <taxon>Viridiplantae</taxon>
        <taxon>Streptophyta</taxon>
        <taxon>Embryophyta</taxon>
        <taxon>Tracheophyta</taxon>
        <taxon>Spermatophyta</taxon>
        <taxon>Magnoliopsida</taxon>
        <taxon>Liliopsida</taxon>
        <taxon>Poales</taxon>
        <taxon>Poaceae</taxon>
        <taxon>BOP clade</taxon>
        <taxon>Pooideae</taxon>
        <taxon>Triticodae</taxon>
        <taxon>Triticeae</taxon>
        <taxon>Triticinae</taxon>
        <taxon>Aegilops</taxon>
    </lineage>
</organism>
<feature type="transmembrane region" description="Helical" evidence="1">
    <location>
        <begin position="76"/>
        <end position="92"/>
    </location>
</feature>
<evidence type="ECO:0000313" key="2">
    <source>
        <dbReference type="EnsemblPlants" id="AET1Gv20809300.20"/>
    </source>
</evidence>
<dbReference type="AlphaFoldDB" id="A0A452ZJX9"/>
<dbReference type="Gramene" id="AET1Gv20809300.20">
    <property type="protein sequence ID" value="AET1Gv20809300.20"/>
    <property type="gene ID" value="AET1Gv20809300"/>
</dbReference>
<keyword evidence="1" id="KW-1133">Transmembrane helix</keyword>